<dbReference type="RefSeq" id="WP_191697506.1">
    <property type="nucleotide sequence ID" value="NZ_JACSQO010000007.1"/>
</dbReference>
<comment type="caution">
    <text evidence="2">The sequence shown here is derived from an EMBL/GenBank/DDBJ whole genome shotgun (WGS) entry which is preliminary data.</text>
</comment>
<proteinExistence type="predicted"/>
<gene>
    <name evidence="2" type="ORF">H9650_14290</name>
</gene>
<organism evidence="2 3">
    <name type="scientific">Psychrobacillus faecigallinarum</name>
    <dbReference type="NCBI Taxonomy" id="2762235"/>
    <lineage>
        <taxon>Bacteria</taxon>
        <taxon>Bacillati</taxon>
        <taxon>Bacillota</taxon>
        <taxon>Bacilli</taxon>
        <taxon>Bacillales</taxon>
        <taxon>Bacillaceae</taxon>
        <taxon>Psychrobacillus</taxon>
    </lineage>
</organism>
<keyword evidence="1" id="KW-0812">Transmembrane</keyword>
<keyword evidence="1" id="KW-1133">Transmembrane helix</keyword>
<evidence type="ECO:0000313" key="2">
    <source>
        <dbReference type="EMBL" id="MBD7945292.1"/>
    </source>
</evidence>
<dbReference type="EMBL" id="JACSQO010000007">
    <property type="protein sequence ID" value="MBD7945292.1"/>
    <property type="molecule type" value="Genomic_DNA"/>
</dbReference>
<feature type="transmembrane region" description="Helical" evidence="1">
    <location>
        <begin position="170"/>
        <end position="188"/>
    </location>
</feature>
<keyword evidence="3" id="KW-1185">Reference proteome</keyword>
<accession>A0ABR8RCN5</accession>
<sequence>MDTFLYLFFTGSYIALLIWGLIGIRKQDLPQWTSFIYLIILALIYDNGIIAFGKWIGEGELLETLNLLRFWTHAFLTPLLVLFATGTLKESGIVWAQKKWVSIVGIIYTVILIGIEVWLEVSQLTLKAAEEYGVLRYVSTKEASGPPVMILLVTLVLIVASAILWKKTKWAVFFIGAIVMTIGSAVPINVDSGAVTNAFELFLLFTLVWTKRRLIKDKLRVY</sequence>
<feature type="transmembrane region" description="Helical" evidence="1">
    <location>
        <begin position="6"/>
        <end position="24"/>
    </location>
</feature>
<protein>
    <submittedName>
        <fullName evidence="2">Phospholipid phosphatase</fullName>
    </submittedName>
</protein>
<feature type="transmembrane region" description="Helical" evidence="1">
    <location>
        <begin position="100"/>
        <end position="119"/>
    </location>
</feature>
<reference evidence="2 3" key="1">
    <citation type="submission" date="2020-08" db="EMBL/GenBank/DDBJ databases">
        <title>A Genomic Blueprint of the Chicken Gut Microbiome.</title>
        <authorList>
            <person name="Gilroy R."/>
            <person name="Ravi A."/>
            <person name="Getino M."/>
            <person name="Pursley I."/>
            <person name="Horton D.L."/>
            <person name="Alikhan N.-F."/>
            <person name="Baker D."/>
            <person name="Gharbi K."/>
            <person name="Hall N."/>
            <person name="Watson M."/>
            <person name="Adriaenssens E.M."/>
            <person name="Foster-Nyarko E."/>
            <person name="Jarju S."/>
            <person name="Secka A."/>
            <person name="Antonio M."/>
            <person name="Oren A."/>
            <person name="Chaudhuri R."/>
            <person name="La Ragione R.M."/>
            <person name="Hildebrand F."/>
            <person name="Pallen M.J."/>
        </authorList>
    </citation>
    <scope>NUCLEOTIDE SEQUENCE [LARGE SCALE GENOMIC DNA]</scope>
    <source>
        <strain evidence="2 3">Sa2BUA9</strain>
    </source>
</reference>
<feature type="transmembrane region" description="Helical" evidence="1">
    <location>
        <begin position="148"/>
        <end position="165"/>
    </location>
</feature>
<evidence type="ECO:0000256" key="1">
    <source>
        <dbReference type="SAM" id="Phobius"/>
    </source>
</evidence>
<evidence type="ECO:0000313" key="3">
    <source>
        <dbReference type="Proteomes" id="UP000640786"/>
    </source>
</evidence>
<dbReference type="Proteomes" id="UP000640786">
    <property type="component" value="Unassembled WGS sequence"/>
</dbReference>
<keyword evidence="1" id="KW-0472">Membrane</keyword>
<feature type="transmembrane region" description="Helical" evidence="1">
    <location>
        <begin position="194"/>
        <end position="210"/>
    </location>
</feature>
<feature type="transmembrane region" description="Helical" evidence="1">
    <location>
        <begin position="36"/>
        <end position="56"/>
    </location>
</feature>
<feature type="transmembrane region" description="Helical" evidence="1">
    <location>
        <begin position="68"/>
        <end position="88"/>
    </location>
</feature>
<name>A0ABR8RCN5_9BACI</name>